<dbReference type="Pfam" id="PF20918">
    <property type="entry name" value="SPOCS_spoVID-N"/>
    <property type="match status" value="1"/>
</dbReference>
<organism evidence="3 4">
    <name type="scientific">Sporolactobacillus shoreicorticis</name>
    <dbReference type="NCBI Taxonomy" id="1923877"/>
    <lineage>
        <taxon>Bacteria</taxon>
        <taxon>Bacillati</taxon>
        <taxon>Bacillota</taxon>
        <taxon>Bacilli</taxon>
        <taxon>Bacillales</taxon>
        <taxon>Sporolactobacillaceae</taxon>
        <taxon>Sporolactobacillus</taxon>
    </lineage>
</organism>
<feature type="compositionally biased region" description="Acidic residues" evidence="1">
    <location>
        <begin position="278"/>
        <end position="300"/>
    </location>
</feature>
<gene>
    <name evidence="3" type="ORF">ACFSUE_01455</name>
</gene>
<comment type="caution">
    <text evidence="3">The sequence shown here is derived from an EMBL/GenBank/DDBJ whole genome shotgun (WGS) entry which is preliminary data.</text>
</comment>
<dbReference type="SUPFAM" id="SSF54106">
    <property type="entry name" value="LysM domain"/>
    <property type="match status" value="1"/>
</dbReference>
<proteinExistence type="predicted"/>
<feature type="compositionally biased region" description="Basic and acidic residues" evidence="1">
    <location>
        <begin position="186"/>
        <end position="265"/>
    </location>
</feature>
<dbReference type="CDD" id="cd00118">
    <property type="entry name" value="LysM"/>
    <property type="match status" value="1"/>
</dbReference>
<dbReference type="SMART" id="SM00257">
    <property type="entry name" value="LysM"/>
    <property type="match status" value="1"/>
</dbReference>
<evidence type="ECO:0000259" key="2">
    <source>
        <dbReference type="PROSITE" id="PS51782"/>
    </source>
</evidence>
<evidence type="ECO:0000313" key="4">
    <source>
        <dbReference type="Proteomes" id="UP001597399"/>
    </source>
</evidence>
<dbReference type="EMBL" id="JBHUMQ010000001">
    <property type="protein sequence ID" value="MFD2692312.1"/>
    <property type="molecule type" value="Genomic_DNA"/>
</dbReference>
<evidence type="ECO:0000313" key="3">
    <source>
        <dbReference type="EMBL" id="MFD2692312.1"/>
    </source>
</evidence>
<feature type="domain" description="LysM" evidence="2">
    <location>
        <begin position="394"/>
        <end position="437"/>
    </location>
</feature>
<reference evidence="4" key="1">
    <citation type="journal article" date="2019" name="Int. J. Syst. Evol. Microbiol.">
        <title>The Global Catalogue of Microorganisms (GCM) 10K type strain sequencing project: providing services to taxonomists for standard genome sequencing and annotation.</title>
        <authorList>
            <consortium name="The Broad Institute Genomics Platform"/>
            <consortium name="The Broad Institute Genome Sequencing Center for Infectious Disease"/>
            <person name="Wu L."/>
            <person name="Ma J."/>
        </authorList>
    </citation>
    <scope>NUCLEOTIDE SEQUENCE [LARGE SCALE GENOMIC DNA]</scope>
    <source>
        <strain evidence="4">TISTR 2466</strain>
    </source>
</reference>
<dbReference type="RefSeq" id="WP_253065005.1">
    <property type="nucleotide sequence ID" value="NZ_JAMXWM010000034.1"/>
</dbReference>
<dbReference type="Proteomes" id="UP001597399">
    <property type="component" value="Unassembled WGS sequence"/>
</dbReference>
<name>A0ABW5RZH8_9BACL</name>
<dbReference type="InterPro" id="IPR048862">
    <property type="entry name" value="SPOCS_spoVID_N"/>
</dbReference>
<dbReference type="Pfam" id="PF01476">
    <property type="entry name" value="LysM"/>
    <property type="match status" value="1"/>
</dbReference>
<dbReference type="PROSITE" id="PS51782">
    <property type="entry name" value="LYSM"/>
    <property type="match status" value="1"/>
</dbReference>
<sequence length="448" mass="49538">MSQSSNDRLQFSINESVWLRNDAPAEEILSMALEPDITVEENWNDVTIKGFLRLTGEYKPAEISNTTGDADHHSAPFRTIDEIMDTGNGTDTLEHHFPIDITIPADRVPNLENLFVVIDSFDYELSEHRHIQLQADIAITGLTNTNSGDRTEKPKTQAPIEQPVAPQPEASKENAPTKKSKVKAPVKKETKPEAKAPAKKPEEKVSAKKEAKPENKAPAEKEVKPAKVEKKAAETKSETKKPAVEKKPSSKVEEKHEQKDAEKKTLKQIFKSKRTVDDDLSDEFEEMPTDQFNEDTDVDFQYEAFRKPEDEPQEDGAPLVAFKGQSSGRSEAAAPGTQPAAPPTPAPAAQSDTPETESAQDAENTEKEKKADTTGLFLTKMLAGDEAEQKTRLKICIVQSGDSLEKISERYHVPVTSLLRKNDLTSGDIEAGELLYIPKTAKATQDDK</sequence>
<protein>
    <submittedName>
        <fullName evidence="3">LysM peptidoglycan-binding domain-containing protein</fullName>
    </submittedName>
</protein>
<accession>A0ABW5RZH8</accession>
<dbReference type="InterPro" id="IPR036779">
    <property type="entry name" value="LysM_dom_sf"/>
</dbReference>
<evidence type="ECO:0000256" key="1">
    <source>
        <dbReference type="SAM" id="MobiDB-lite"/>
    </source>
</evidence>
<dbReference type="InterPro" id="IPR018392">
    <property type="entry name" value="LysM"/>
</dbReference>
<keyword evidence="4" id="KW-1185">Reference proteome</keyword>
<feature type="region of interest" description="Disordered" evidence="1">
    <location>
        <begin position="144"/>
        <end position="375"/>
    </location>
</feature>
<dbReference type="Gene3D" id="3.10.350.10">
    <property type="entry name" value="LysM domain"/>
    <property type="match status" value="1"/>
</dbReference>